<dbReference type="InterPro" id="IPR001245">
    <property type="entry name" value="Ser-Thr/Tyr_kinase_cat_dom"/>
</dbReference>
<feature type="compositionally biased region" description="Polar residues" evidence="1">
    <location>
        <begin position="1"/>
        <end position="10"/>
    </location>
</feature>
<sequence length="361" mass="40653">MHATPATLSASPREETAQQQDCGLTSTCSLAPYETLDHLCAHERSTPSYLHPLDERPPKKQRAGLIAWKDLKNTRYISEGAFCSVHGAQLEGKLVAVKHLKAEHECDEAAITDIELEAELLKHMSHHHVLKMIGHGRHLHRPFIVVERLQCSLSDKLKSTQSGGFFSQTERAQLSLPVSLDYAKQLANAMVYIHHDAFPGHHLLHRDLKPDNIGITYDGRLVLIDFGLSKLIPSSPTEDIDDFCPVDMTGKTGSARYMAPEVALSKPYNTKAEVHSFSMILYEMVAHQKPFGGMDLDTLFSEVFISGARPPLSWKWPTELRLLLKDCWHREPTRRPNFHTVLSRVEDLLEALSERCSTLDK</sequence>
<organism evidence="3 4">
    <name type="scientific">Prymnesium parvum</name>
    <name type="common">Toxic golden alga</name>
    <dbReference type="NCBI Taxonomy" id="97485"/>
    <lineage>
        <taxon>Eukaryota</taxon>
        <taxon>Haptista</taxon>
        <taxon>Haptophyta</taxon>
        <taxon>Prymnesiophyceae</taxon>
        <taxon>Prymnesiales</taxon>
        <taxon>Prymnesiaceae</taxon>
        <taxon>Prymnesium</taxon>
    </lineage>
</organism>
<dbReference type="GO" id="GO:0004674">
    <property type="term" value="F:protein serine/threonine kinase activity"/>
    <property type="evidence" value="ECO:0007669"/>
    <property type="project" value="TreeGrafter"/>
</dbReference>
<evidence type="ECO:0000313" key="3">
    <source>
        <dbReference type="EMBL" id="KAL1493532.1"/>
    </source>
</evidence>
<accession>A0AB34IAX4</accession>
<keyword evidence="4" id="KW-1185">Reference proteome</keyword>
<proteinExistence type="predicted"/>
<evidence type="ECO:0000259" key="2">
    <source>
        <dbReference type="PROSITE" id="PS50011"/>
    </source>
</evidence>
<evidence type="ECO:0000256" key="1">
    <source>
        <dbReference type="SAM" id="MobiDB-lite"/>
    </source>
</evidence>
<protein>
    <recommendedName>
        <fullName evidence="2">Protein kinase domain-containing protein</fullName>
    </recommendedName>
</protein>
<dbReference type="SUPFAM" id="SSF56112">
    <property type="entry name" value="Protein kinase-like (PK-like)"/>
    <property type="match status" value="1"/>
</dbReference>
<dbReference type="AlphaFoldDB" id="A0AB34IAX4"/>
<dbReference type="PIRSF" id="PIRSF000654">
    <property type="entry name" value="Integrin-linked_kinase"/>
    <property type="match status" value="1"/>
</dbReference>
<dbReference type="Proteomes" id="UP001515480">
    <property type="component" value="Unassembled WGS sequence"/>
</dbReference>
<dbReference type="Pfam" id="PF07714">
    <property type="entry name" value="PK_Tyr_Ser-Thr"/>
    <property type="match status" value="1"/>
</dbReference>
<dbReference type="PROSITE" id="PS50011">
    <property type="entry name" value="PROTEIN_KINASE_DOM"/>
    <property type="match status" value="1"/>
</dbReference>
<dbReference type="PANTHER" id="PTHR44329:SF140">
    <property type="entry name" value="INACTIVE PROTEIN TYROSINE KINASE PTKL"/>
    <property type="match status" value="1"/>
</dbReference>
<dbReference type="EMBL" id="JBGBPQ010000034">
    <property type="protein sequence ID" value="KAL1493532.1"/>
    <property type="molecule type" value="Genomic_DNA"/>
</dbReference>
<dbReference type="InterPro" id="IPR011009">
    <property type="entry name" value="Kinase-like_dom_sf"/>
</dbReference>
<dbReference type="SMART" id="SM00220">
    <property type="entry name" value="S_TKc"/>
    <property type="match status" value="1"/>
</dbReference>
<name>A0AB34IAX4_PRYPA</name>
<feature type="domain" description="Protein kinase" evidence="2">
    <location>
        <begin position="71"/>
        <end position="349"/>
    </location>
</feature>
<dbReference type="Gene3D" id="3.30.200.20">
    <property type="entry name" value="Phosphorylase Kinase, domain 1"/>
    <property type="match status" value="1"/>
</dbReference>
<dbReference type="Gene3D" id="1.10.510.10">
    <property type="entry name" value="Transferase(Phosphotransferase) domain 1"/>
    <property type="match status" value="1"/>
</dbReference>
<reference evidence="3 4" key="1">
    <citation type="journal article" date="2024" name="Science">
        <title>Giant polyketide synthase enzymes in the biosynthesis of giant marine polyether toxins.</title>
        <authorList>
            <person name="Fallon T.R."/>
            <person name="Shende V.V."/>
            <person name="Wierzbicki I.H."/>
            <person name="Pendleton A.L."/>
            <person name="Watervoot N.F."/>
            <person name="Auber R.P."/>
            <person name="Gonzalez D.J."/>
            <person name="Wisecaver J.H."/>
            <person name="Moore B.S."/>
        </authorList>
    </citation>
    <scope>NUCLEOTIDE SEQUENCE [LARGE SCALE GENOMIC DNA]</scope>
    <source>
        <strain evidence="3 4">12B1</strain>
    </source>
</reference>
<evidence type="ECO:0000313" key="4">
    <source>
        <dbReference type="Proteomes" id="UP001515480"/>
    </source>
</evidence>
<gene>
    <name evidence="3" type="ORF">AB1Y20_017235</name>
</gene>
<dbReference type="GO" id="GO:0005524">
    <property type="term" value="F:ATP binding"/>
    <property type="evidence" value="ECO:0007669"/>
    <property type="project" value="InterPro"/>
</dbReference>
<comment type="caution">
    <text evidence="3">The sequence shown here is derived from an EMBL/GenBank/DDBJ whole genome shotgun (WGS) entry which is preliminary data.</text>
</comment>
<dbReference type="InterPro" id="IPR000719">
    <property type="entry name" value="Prot_kinase_dom"/>
</dbReference>
<dbReference type="InterPro" id="IPR051681">
    <property type="entry name" value="Ser/Thr_Kinases-Pseudokinases"/>
</dbReference>
<feature type="region of interest" description="Disordered" evidence="1">
    <location>
        <begin position="1"/>
        <end position="21"/>
    </location>
</feature>
<dbReference type="PANTHER" id="PTHR44329">
    <property type="entry name" value="SERINE/THREONINE-PROTEIN KINASE TNNI3K-RELATED"/>
    <property type="match status" value="1"/>
</dbReference>